<evidence type="ECO:0000256" key="6">
    <source>
        <dbReference type="PIRSR" id="PIRSR000097-3"/>
    </source>
</evidence>
<feature type="binding site" evidence="5">
    <location>
        <position position="111"/>
    </location>
    <ligand>
        <name>substrate</name>
    </ligand>
</feature>
<dbReference type="EMBL" id="CADIKF010000014">
    <property type="protein sequence ID" value="CAB3755705.1"/>
    <property type="molecule type" value="Genomic_DNA"/>
</dbReference>
<evidence type="ECO:0000256" key="3">
    <source>
        <dbReference type="ARBA" id="ARBA00023002"/>
    </source>
</evidence>
<dbReference type="AlphaFoldDB" id="A0A6J5DS22"/>
<accession>A0A6J5DS22</accession>
<dbReference type="GO" id="GO:0051596">
    <property type="term" value="P:methylglyoxal catabolic process"/>
    <property type="evidence" value="ECO:0007669"/>
    <property type="project" value="TreeGrafter"/>
</dbReference>
<dbReference type="Proteomes" id="UP000494329">
    <property type="component" value="Unassembled WGS sequence"/>
</dbReference>
<dbReference type="InterPro" id="IPR023210">
    <property type="entry name" value="NADP_OxRdtase_dom"/>
</dbReference>
<protein>
    <submittedName>
        <fullName evidence="8">2,5-diketo-D-gluconic acid reductase B</fullName>
        <ecNumber evidence="8">1.1.1.346</ecNumber>
    </submittedName>
</protein>
<dbReference type="InterPro" id="IPR036812">
    <property type="entry name" value="NAD(P)_OxRdtase_dom_sf"/>
</dbReference>
<dbReference type="PIRSF" id="PIRSF000097">
    <property type="entry name" value="AKR"/>
    <property type="match status" value="1"/>
</dbReference>
<keyword evidence="2" id="KW-0521">NADP</keyword>
<feature type="active site" description="Proton donor" evidence="4">
    <location>
        <position position="53"/>
    </location>
</feature>
<dbReference type="PANTHER" id="PTHR43827:SF3">
    <property type="entry name" value="NADP-DEPENDENT OXIDOREDUCTASE DOMAIN-CONTAINING PROTEIN"/>
    <property type="match status" value="1"/>
</dbReference>
<gene>
    <name evidence="8" type="primary">dkgB</name>
    <name evidence="8" type="ORF">LMG29739_02257</name>
</gene>
<dbReference type="SUPFAM" id="SSF51430">
    <property type="entry name" value="NAD(P)-linked oxidoreductase"/>
    <property type="match status" value="1"/>
</dbReference>
<sequence>MDTIDTIETIETQGIRIPRLGFGTFRMPGADCQPVVESALALGYRHIDTATMYQNEEAVGAALASAGLARDTLHITTKAWHDSLQPDALRRSFDSSLQRLRLDYVDLFMVHWPAPDMNLPALLETMQKLREEGRTRAIGVCNFTLPMLKTALDDVRAPLACVQVEYHPFLSQAGLLGYLRPKGIPLVAYAPLAQGRAASDPVLAKIGAKHDASAAQIALAWLLDQDGVMAIPKARRKESQQSNLGALKVRLDDEDRRAIAALPKDQRYVSPPCAPEWDA</sequence>
<evidence type="ECO:0000259" key="7">
    <source>
        <dbReference type="Pfam" id="PF00248"/>
    </source>
</evidence>
<evidence type="ECO:0000256" key="4">
    <source>
        <dbReference type="PIRSR" id="PIRSR000097-1"/>
    </source>
</evidence>
<feature type="site" description="Lowers pKa of active site Tyr" evidence="6">
    <location>
        <position position="78"/>
    </location>
</feature>
<evidence type="ECO:0000256" key="2">
    <source>
        <dbReference type="ARBA" id="ARBA00022857"/>
    </source>
</evidence>
<organism evidence="8 9">
    <name type="scientific">Paraburkholderia solisilvae</name>
    <dbReference type="NCBI Taxonomy" id="624376"/>
    <lineage>
        <taxon>Bacteria</taxon>
        <taxon>Pseudomonadati</taxon>
        <taxon>Pseudomonadota</taxon>
        <taxon>Betaproteobacteria</taxon>
        <taxon>Burkholderiales</taxon>
        <taxon>Burkholderiaceae</taxon>
        <taxon>Paraburkholderia</taxon>
    </lineage>
</organism>
<evidence type="ECO:0000313" key="8">
    <source>
        <dbReference type="EMBL" id="CAB3755705.1"/>
    </source>
</evidence>
<dbReference type="GO" id="GO:1990002">
    <property type="term" value="F:methylglyoxal reductase (NADPH) (acetol producing) activity"/>
    <property type="evidence" value="ECO:0007669"/>
    <property type="project" value="TreeGrafter"/>
</dbReference>
<dbReference type="PANTHER" id="PTHR43827">
    <property type="entry name" value="2,5-DIKETO-D-GLUCONIC ACID REDUCTASE"/>
    <property type="match status" value="1"/>
</dbReference>
<dbReference type="Pfam" id="PF00248">
    <property type="entry name" value="Aldo_ket_red"/>
    <property type="match status" value="1"/>
</dbReference>
<evidence type="ECO:0000256" key="1">
    <source>
        <dbReference type="ARBA" id="ARBA00007905"/>
    </source>
</evidence>
<keyword evidence="3 8" id="KW-0560">Oxidoreductase</keyword>
<dbReference type="Gene3D" id="3.20.20.100">
    <property type="entry name" value="NADP-dependent oxidoreductase domain"/>
    <property type="match status" value="1"/>
</dbReference>
<proteinExistence type="inferred from homology"/>
<dbReference type="RefSeq" id="WP_246270188.1">
    <property type="nucleotide sequence ID" value="NZ_CADIKF010000014.1"/>
</dbReference>
<dbReference type="PROSITE" id="PS00062">
    <property type="entry name" value="ALDOKETO_REDUCTASE_2"/>
    <property type="match status" value="1"/>
</dbReference>
<comment type="similarity">
    <text evidence="1">Belongs to the aldo/keto reductase family.</text>
</comment>
<dbReference type="InterPro" id="IPR020471">
    <property type="entry name" value="AKR"/>
</dbReference>
<name>A0A6J5DS22_9BURK</name>
<evidence type="ECO:0000313" key="9">
    <source>
        <dbReference type="Proteomes" id="UP000494329"/>
    </source>
</evidence>
<dbReference type="InterPro" id="IPR018170">
    <property type="entry name" value="Aldo/ket_reductase_CS"/>
</dbReference>
<keyword evidence="9" id="KW-1185">Reference proteome</keyword>
<dbReference type="PRINTS" id="PR00069">
    <property type="entry name" value="ALDKETRDTASE"/>
</dbReference>
<dbReference type="EC" id="1.1.1.346" evidence="8"/>
<evidence type="ECO:0000256" key="5">
    <source>
        <dbReference type="PIRSR" id="PIRSR000097-2"/>
    </source>
</evidence>
<feature type="domain" description="NADP-dependent oxidoreductase" evidence="7">
    <location>
        <begin position="20"/>
        <end position="261"/>
    </location>
</feature>
<reference evidence="8 9" key="1">
    <citation type="submission" date="2020-04" db="EMBL/GenBank/DDBJ databases">
        <authorList>
            <person name="De Canck E."/>
        </authorList>
    </citation>
    <scope>NUCLEOTIDE SEQUENCE [LARGE SCALE GENOMIC DNA]</scope>
    <source>
        <strain evidence="8 9">LMG 29739</strain>
    </source>
</reference>
<dbReference type="PROSITE" id="PS00798">
    <property type="entry name" value="ALDOKETO_REDUCTASE_1"/>
    <property type="match status" value="1"/>
</dbReference>